<organism evidence="2 3">
    <name type="scientific">Reichenbachiella agarivorans</name>
    <dbReference type="NCBI Taxonomy" id="2979464"/>
    <lineage>
        <taxon>Bacteria</taxon>
        <taxon>Pseudomonadati</taxon>
        <taxon>Bacteroidota</taxon>
        <taxon>Cytophagia</taxon>
        <taxon>Cytophagales</taxon>
        <taxon>Reichenbachiellaceae</taxon>
        <taxon>Reichenbachiella</taxon>
    </lineage>
</organism>
<name>A0ABY6CPS5_9BACT</name>
<protein>
    <submittedName>
        <fullName evidence="2">Uncharacterized protein</fullName>
    </submittedName>
</protein>
<evidence type="ECO:0000256" key="1">
    <source>
        <dbReference type="SAM" id="MobiDB-lite"/>
    </source>
</evidence>
<gene>
    <name evidence="2" type="ORF">N6H18_13920</name>
</gene>
<reference evidence="2" key="1">
    <citation type="submission" date="2022-09" db="EMBL/GenBank/DDBJ databases">
        <title>Comparative genomics and taxonomic characterization of three novel marine species of genus Reichenbachiella exhibiting antioxidant and polysaccharide degradation activities.</title>
        <authorList>
            <person name="Muhammad N."/>
            <person name="Lee Y.-J."/>
            <person name="Ko J."/>
            <person name="Kim S.-G."/>
        </authorList>
    </citation>
    <scope>NUCLEOTIDE SEQUENCE</scope>
    <source>
        <strain evidence="2">BKB1-1</strain>
    </source>
</reference>
<dbReference type="RefSeq" id="WP_262308887.1">
    <property type="nucleotide sequence ID" value="NZ_CP106679.1"/>
</dbReference>
<dbReference type="EMBL" id="CP106679">
    <property type="protein sequence ID" value="UXP31448.1"/>
    <property type="molecule type" value="Genomic_DNA"/>
</dbReference>
<evidence type="ECO:0000313" key="2">
    <source>
        <dbReference type="EMBL" id="UXP31448.1"/>
    </source>
</evidence>
<proteinExistence type="predicted"/>
<evidence type="ECO:0000313" key="3">
    <source>
        <dbReference type="Proteomes" id="UP001065174"/>
    </source>
</evidence>
<dbReference type="Proteomes" id="UP001065174">
    <property type="component" value="Chromosome"/>
</dbReference>
<keyword evidence="3" id="KW-1185">Reference proteome</keyword>
<accession>A0ABY6CPS5</accession>
<feature type="region of interest" description="Disordered" evidence="1">
    <location>
        <begin position="125"/>
        <end position="160"/>
    </location>
</feature>
<sequence length="436" mass="50186">MKGIIITVLMLTVNQLIAQELDSKKMDRDIKISEDVIASLVKSEADEGEFYSVKVGATYMPDFGVMINLERLGYFSPQGFKSDFDFHWEFNDANWEIDMERIQMDVERITAQADHMAREAEAMARESEQARRMADQERRRIERDVRSEQEAHQREYRQSEEHVQIEEIEVIEEAPEEPRVIVIKSSGDSKNTATEADFEDLFSRICEVYFTDYAGLISQLKPDEKIMLTSKIRGEEGEPDAKISAFVSYKDIEAKNMGKLSPEKLIEKIVYTKTPLIQKKIADLELLASIFQRLYKSDLATTYYTSSPIVYEKLDNYGAIYKMKVYSSYQVGKDNYKIVSQGKTGLTEKERNETVEAMYPAFEQQLKENMVDYGKTLRSLEENESLVFQVALTQCNDCKMPKSVKATIKQSVLSEYNEGKIKREIAISKISIIKGE</sequence>